<reference evidence="16 17" key="1">
    <citation type="submission" date="2017-09" db="EMBL/GenBank/DDBJ databases">
        <title>Bacterial strain isolated from the female urinary microbiota.</title>
        <authorList>
            <person name="Thomas-White K."/>
            <person name="Kumar N."/>
            <person name="Forster S."/>
            <person name="Putonti C."/>
            <person name="Lawley T."/>
            <person name="Wolfe A.J."/>
        </authorList>
    </citation>
    <scope>NUCLEOTIDE SEQUENCE [LARGE SCALE GENOMIC DNA]</scope>
    <source>
        <strain evidence="16 17">UMB0792</strain>
    </source>
</reference>
<evidence type="ECO:0000256" key="4">
    <source>
        <dbReference type="ARBA" id="ARBA00022475"/>
    </source>
</evidence>
<keyword evidence="9 12" id="KW-0472">Membrane</keyword>
<comment type="function">
    <text evidence="1">Arabinosyl transferase responsible for the polymerization of arabinose into the arabinan of arabinogalactan.</text>
</comment>
<feature type="compositionally biased region" description="Polar residues" evidence="11">
    <location>
        <begin position="798"/>
        <end position="807"/>
    </location>
</feature>
<keyword evidence="6 16" id="KW-0808">Transferase</keyword>
<evidence type="ECO:0000256" key="10">
    <source>
        <dbReference type="ARBA" id="ARBA00023316"/>
    </source>
</evidence>
<evidence type="ECO:0000256" key="8">
    <source>
        <dbReference type="ARBA" id="ARBA00022989"/>
    </source>
</evidence>
<evidence type="ECO:0000259" key="14">
    <source>
        <dbReference type="Pfam" id="PF14896"/>
    </source>
</evidence>
<evidence type="ECO:0000256" key="3">
    <source>
        <dbReference type="ARBA" id="ARBA00008195"/>
    </source>
</evidence>
<dbReference type="EMBL" id="PNHG01000004">
    <property type="protein sequence ID" value="PMC64873.1"/>
    <property type="molecule type" value="Genomic_DNA"/>
</dbReference>
<dbReference type="InterPro" id="IPR040920">
    <property type="entry name" value="Arabino_trans_N"/>
</dbReference>
<feature type="transmembrane region" description="Helical" evidence="12">
    <location>
        <begin position="569"/>
        <end position="588"/>
    </location>
</feature>
<dbReference type="InterPro" id="IPR032731">
    <property type="entry name" value="Arabino_trans_C"/>
</dbReference>
<dbReference type="GO" id="GO:0071766">
    <property type="term" value="P:Actinobacterium-type cell wall biogenesis"/>
    <property type="evidence" value="ECO:0007669"/>
    <property type="project" value="InterPro"/>
</dbReference>
<evidence type="ECO:0000313" key="16">
    <source>
        <dbReference type="EMBL" id="PMC64873.1"/>
    </source>
</evidence>
<feature type="transmembrane region" description="Helical" evidence="12">
    <location>
        <begin position="693"/>
        <end position="713"/>
    </location>
</feature>
<feature type="transmembrane region" description="Helical" evidence="12">
    <location>
        <begin position="547"/>
        <end position="563"/>
    </location>
</feature>
<dbReference type="Proteomes" id="UP000235836">
    <property type="component" value="Unassembled WGS sequence"/>
</dbReference>
<dbReference type="Pfam" id="PF14896">
    <property type="entry name" value="Arabino_trans_C"/>
    <property type="match status" value="1"/>
</dbReference>
<dbReference type="GO" id="GO:0052636">
    <property type="term" value="F:arabinosyltransferase activity"/>
    <property type="evidence" value="ECO:0007669"/>
    <property type="project" value="InterPro"/>
</dbReference>
<comment type="similarity">
    <text evidence="3">Belongs to the emb family.</text>
</comment>
<evidence type="ECO:0000256" key="9">
    <source>
        <dbReference type="ARBA" id="ARBA00023136"/>
    </source>
</evidence>
<feature type="region of interest" description="Disordered" evidence="11">
    <location>
        <begin position="798"/>
        <end position="837"/>
    </location>
</feature>
<keyword evidence="5" id="KW-0328">Glycosyltransferase</keyword>
<evidence type="ECO:0000256" key="11">
    <source>
        <dbReference type="SAM" id="MobiDB-lite"/>
    </source>
</evidence>
<comment type="caution">
    <text evidence="16">The sequence shown here is derived from an EMBL/GenBank/DDBJ whole genome shotgun (WGS) entry which is preliminary data.</text>
</comment>
<keyword evidence="7 12" id="KW-0812">Transmembrane</keyword>
<evidence type="ECO:0000256" key="12">
    <source>
        <dbReference type="SAM" id="Phobius"/>
    </source>
</evidence>
<feature type="domain" description="Arabinosyltransferase C-terminal" evidence="14">
    <location>
        <begin position="706"/>
        <end position="1108"/>
    </location>
</feature>
<accession>A0A2N6T6D3</accession>
<dbReference type="Pfam" id="PF04602">
    <property type="entry name" value="Arabinose_trans"/>
    <property type="match status" value="1"/>
</dbReference>
<feature type="transmembrane region" description="Helical" evidence="12">
    <location>
        <begin position="444"/>
        <end position="467"/>
    </location>
</feature>
<dbReference type="AlphaFoldDB" id="A0A2N6T6D3"/>
<name>A0A2N6T6D3_9CORY</name>
<evidence type="ECO:0000256" key="5">
    <source>
        <dbReference type="ARBA" id="ARBA00022676"/>
    </source>
</evidence>
<evidence type="ECO:0000259" key="15">
    <source>
        <dbReference type="Pfam" id="PF17689"/>
    </source>
</evidence>
<evidence type="ECO:0000256" key="7">
    <source>
        <dbReference type="ARBA" id="ARBA00022692"/>
    </source>
</evidence>
<feature type="transmembrane region" description="Helical" evidence="12">
    <location>
        <begin position="642"/>
        <end position="661"/>
    </location>
</feature>
<feature type="transmembrane region" description="Helical" evidence="12">
    <location>
        <begin position="207"/>
        <end position="227"/>
    </location>
</feature>
<feature type="transmembrane region" description="Helical" evidence="12">
    <location>
        <begin position="248"/>
        <end position="265"/>
    </location>
</feature>
<feature type="transmembrane region" description="Helical" evidence="12">
    <location>
        <begin position="20"/>
        <end position="39"/>
    </location>
</feature>
<evidence type="ECO:0000256" key="6">
    <source>
        <dbReference type="ARBA" id="ARBA00022679"/>
    </source>
</evidence>
<organism evidence="16 17">
    <name type="scientific">Corynebacterium tuscaniense</name>
    <dbReference type="NCBI Taxonomy" id="302449"/>
    <lineage>
        <taxon>Bacteria</taxon>
        <taxon>Bacillati</taxon>
        <taxon>Actinomycetota</taxon>
        <taxon>Actinomycetes</taxon>
        <taxon>Mycobacteriales</taxon>
        <taxon>Corynebacteriaceae</taxon>
        <taxon>Corynebacterium</taxon>
    </lineage>
</organism>
<keyword evidence="17" id="KW-1185">Reference proteome</keyword>
<sequence>MTHILNEIRQPQSIEERIPLIAVVSGLLAFIFFFALPFLPVKQVQSSFDWPQDENLSAVNAPLISLAPEKLDITVPLSVVDAMNPGQTTVLSTLPEDSTEAVDRGLFVNAPEDGGINVSTLNEVIFELDADEVSQIRDGSLRITADGDMVRVDAPGTKYDTTIKDDMRPQVTGMYTELSAEKAQELVDAGLTAHVEINSRFTSSPSVIKWLAMILGTLSAVVALWALAQLDLRDGRRLPLLRPEWKTFNPLDGVVLGVLGFWHIFGANTSDDGFLLTMARVANDSDYMANYYRWYGVPEAPFGSPFYDLLSLLAKVSTASAWMRLPTLIAGICIWWILSREILPRLGEKIATRRVAYWTAAFMFLAFWLPYDNGLRPEPIIALGAIATWASFESAISSRRLLPAAMGTIFAAFTLACGPTGLTAVGVFLVCLPQVLRIVNERRVYAPLSAIVAPFLAVGFAVMVPVFHDQTLAAVLESTSVRSYVGPALEWYHEFVRYANLFEPGADGSLARRFAMLTLLFCLALVLWALTRWDAVPGANKAPTQRLLAIFAMSMFFLMFTPTKWTHHFGIYAGLAGAAAALGAVALSEITARSARARSFALAAITFILALSFAGANAWWYISSFSVPWWDKSVQVKRIEAASVLLAITLIIVAVGIYQSFSRSSGEKKSGKRHKESDSVASLRMRQAMTAPIAVACILIVAFSCLTFVKAFATQAPAYSVGLGNLRSLKGDTCQLSGDVLVEANTNDSFLTPVDGVPLGRSLESGTVRGFHPGGVPAFINSERKGVPNIGSMGQTQVVQDAQTSDDANAEPNDEQAQSTSRTTTQGNRPAEQIGVNGSTVRLPFNLDYNRVPVVGSFAASTQATAELKTAWYELPEATEDAPLLVTSVAGRIAHHDINGVKQKGQTLTLQYGTRNEDGSVSDIGELEMLDPGPAIKWRNLRYPIADLPDSANVVRLVGEDINLDPYEWMAVTPLRNPKLEHLTDVFDEDTPGLLDWTVALQFPCHRTFNHYAGVAEIPQFRISPDAPGKEELSDFMDFLGGGALATSEAVNSAYEIPGYLDRDWGRDWGSVHRYTLRTNSRGEEPMPAKIDYEKVTRSGVWHPSDMKIRDPYEKTRE</sequence>
<keyword evidence="4" id="KW-1003">Cell membrane</keyword>
<dbReference type="Gene3D" id="2.60.120.610">
    <property type="entry name" value="arabinofuranosyltransferase like domain"/>
    <property type="match status" value="1"/>
</dbReference>
<evidence type="ECO:0000259" key="13">
    <source>
        <dbReference type="Pfam" id="PF04602"/>
    </source>
</evidence>
<dbReference type="GO" id="GO:0071555">
    <property type="term" value="P:cell wall organization"/>
    <property type="evidence" value="ECO:0007669"/>
    <property type="project" value="UniProtKB-KW"/>
</dbReference>
<dbReference type="Pfam" id="PF17689">
    <property type="entry name" value="Arabino_trans_N"/>
    <property type="match status" value="1"/>
</dbReference>
<feature type="transmembrane region" description="Helical" evidence="12">
    <location>
        <begin position="321"/>
        <end position="343"/>
    </location>
</feature>
<feature type="transmembrane region" description="Helical" evidence="12">
    <location>
        <begin position="600"/>
        <end position="622"/>
    </location>
</feature>
<dbReference type="GO" id="GO:0005886">
    <property type="term" value="C:plasma membrane"/>
    <property type="evidence" value="ECO:0007669"/>
    <property type="project" value="UniProtKB-SubCell"/>
</dbReference>
<protein>
    <submittedName>
        <fullName evidence="16">Arabinosyltransferase</fullName>
    </submittedName>
</protein>
<feature type="compositionally biased region" description="Polar residues" evidence="11">
    <location>
        <begin position="815"/>
        <end position="828"/>
    </location>
</feature>
<dbReference type="Gene3D" id="2.60.120.940">
    <property type="entry name" value="EmbC, C-terminal domain, subdomain 2"/>
    <property type="match status" value="1"/>
</dbReference>
<feature type="transmembrane region" description="Helical" evidence="12">
    <location>
        <begin position="409"/>
        <end position="432"/>
    </location>
</feature>
<feature type="domain" description="Arabinofuranosyltransferase central" evidence="13">
    <location>
        <begin position="204"/>
        <end position="661"/>
    </location>
</feature>
<dbReference type="InterPro" id="IPR042486">
    <property type="entry name" value="Arabino_trans_C_2"/>
</dbReference>
<evidence type="ECO:0000256" key="1">
    <source>
        <dbReference type="ARBA" id="ARBA00003001"/>
    </source>
</evidence>
<feature type="transmembrane region" description="Helical" evidence="12">
    <location>
        <begin position="355"/>
        <end position="371"/>
    </location>
</feature>
<dbReference type="InterPro" id="IPR007680">
    <property type="entry name" value="Arabino_trans_central"/>
</dbReference>
<comment type="subcellular location">
    <subcellularLocation>
        <location evidence="2">Cell membrane</location>
        <topology evidence="2">Multi-pass membrane protein</topology>
    </subcellularLocation>
</comment>
<keyword evidence="8 12" id="KW-1133">Transmembrane helix</keyword>
<proteinExistence type="inferred from homology"/>
<feature type="transmembrane region" description="Helical" evidence="12">
    <location>
        <begin position="514"/>
        <end position="535"/>
    </location>
</feature>
<evidence type="ECO:0000256" key="2">
    <source>
        <dbReference type="ARBA" id="ARBA00004651"/>
    </source>
</evidence>
<gene>
    <name evidence="16" type="ORF">CJ203_04285</name>
</gene>
<dbReference type="InterPro" id="IPR027451">
    <property type="entry name" value="EmbABC_dom1"/>
</dbReference>
<keyword evidence="10" id="KW-0961">Cell wall biogenesis/degradation</keyword>
<feature type="domain" description="Arabinosyltransferas concanavalin like" evidence="15">
    <location>
        <begin position="42"/>
        <end position="200"/>
    </location>
</feature>
<evidence type="ECO:0000313" key="17">
    <source>
        <dbReference type="Proteomes" id="UP000235836"/>
    </source>
</evidence>